<name>A0A6J7WRS2_9CAUD</name>
<proteinExistence type="predicted"/>
<evidence type="ECO:0000313" key="1">
    <source>
        <dbReference type="EMBL" id="CAB5220709.1"/>
    </source>
</evidence>
<reference evidence="1" key="1">
    <citation type="submission" date="2020-05" db="EMBL/GenBank/DDBJ databases">
        <authorList>
            <person name="Chiriac C."/>
            <person name="Salcher M."/>
            <person name="Ghai R."/>
            <person name="Kavagutti S V."/>
        </authorList>
    </citation>
    <scope>NUCLEOTIDE SEQUENCE</scope>
</reference>
<gene>
    <name evidence="1" type="ORF">UFOVP247_26</name>
</gene>
<organism evidence="1">
    <name type="scientific">uncultured Caudovirales phage</name>
    <dbReference type="NCBI Taxonomy" id="2100421"/>
    <lineage>
        <taxon>Viruses</taxon>
        <taxon>Duplodnaviria</taxon>
        <taxon>Heunggongvirae</taxon>
        <taxon>Uroviricota</taxon>
        <taxon>Caudoviricetes</taxon>
        <taxon>Peduoviridae</taxon>
        <taxon>Maltschvirus</taxon>
        <taxon>Maltschvirus maltsch</taxon>
    </lineage>
</organism>
<sequence>MKFDRKAFEVSGDYIFYPYNGERRFVGRFKYSRSPFTKAKFLKELVANHTQEEYFAQIAPYGMKAPLEILRDKNEDWYYGILEAFGGRDLRKEA</sequence>
<dbReference type="EMBL" id="LR798288">
    <property type="protein sequence ID" value="CAB5220709.1"/>
    <property type="molecule type" value="Genomic_DNA"/>
</dbReference>
<accession>A0A6J7WRS2</accession>
<protein>
    <submittedName>
        <fullName evidence="1">Uncharacterized protein</fullName>
    </submittedName>
</protein>